<dbReference type="FunFam" id="3.30.1370.10:FF:000001">
    <property type="entry name" value="Polyribonucleotide nucleotidyltransferase"/>
    <property type="match status" value="1"/>
</dbReference>
<dbReference type="FunFam" id="3.30.230.70:FF:000002">
    <property type="entry name" value="Polyribonucleotide nucleotidyltransferase"/>
    <property type="match status" value="1"/>
</dbReference>
<evidence type="ECO:0000259" key="11">
    <source>
        <dbReference type="PROSITE" id="PS50126"/>
    </source>
</evidence>
<dbReference type="CDD" id="cd11363">
    <property type="entry name" value="RNase_PH_PNPase_1"/>
    <property type="match status" value="1"/>
</dbReference>
<feature type="compositionally biased region" description="Pro residues" evidence="10">
    <location>
        <begin position="706"/>
        <end position="716"/>
    </location>
</feature>
<keyword evidence="13" id="KW-1185">Reference proteome</keyword>
<dbReference type="GO" id="GO:0000287">
    <property type="term" value="F:magnesium ion binding"/>
    <property type="evidence" value="ECO:0007669"/>
    <property type="project" value="UniProtKB-UniRule"/>
</dbReference>
<dbReference type="GO" id="GO:0004654">
    <property type="term" value="F:polyribonucleotide nucleotidyltransferase activity"/>
    <property type="evidence" value="ECO:0007669"/>
    <property type="project" value="UniProtKB-UniRule"/>
</dbReference>
<dbReference type="Pfam" id="PF03726">
    <property type="entry name" value="PNPase"/>
    <property type="match status" value="1"/>
</dbReference>
<dbReference type="Pfam" id="PF01138">
    <property type="entry name" value="RNase_PH"/>
    <property type="match status" value="2"/>
</dbReference>
<dbReference type="EMBL" id="FRDN01000007">
    <property type="protein sequence ID" value="SHN71712.1"/>
    <property type="molecule type" value="Genomic_DNA"/>
</dbReference>
<keyword evidence="8 9" id="KW-0694">RNA-binding</keyword>
<dbReference type="GO" id="GO:0000175">
    <property type="term" value="F:3'-5'-RNA exonuclease activity"/>
    <property type="evidence" value="ECO:0007669"/>
    <property type="project" value="TreeGrafter"/>
</dbReference>
<comment type="subcellular location">
    <subcellularLocation>
        <location evidence="1 9">Cytoplasm</location>
    </subcellularLocation>
</comment>
<dbReference type="PROSITE" id="PS50084">
    <property type="entry name" value="KH_TYPE_1"/>
    <property type="match status" value="1"/>
</dbReference>
<name>A0A1M7TLV4_9FIRM</name>
<dbReference type="CDD" id="cd11364">
    <property type="entry name" value="RNase_PH_PNPase_2"/>
    <property type="match status" value="1"/>
</dbReference>
<dbReference type="GO" id="GO:0006396">
    <property type="term" value="P:RNA processing"/>
    <property type="evidence" value="ECO:0007669"/>
    <property type="project" value="InterPro"/>
</dbReference>
<dbReference type="GO" id="GO:0006402">
    <property type="term" value="P:mRNA catabolic process"/>
    <property type="evidence" value="ECO:0007669"/>
    <property type="project" value="UniProtKB-UniRule"/>
</dbReference>
<dbReference type="PROSITE" id="PS50126">
    <property type="entry name" value="S1"/>
    <property type="match status" value="1"/>
</dbReference>
<keyword evidence="4 9" id="KW-0808">Transferase</keyword>
<evidence type="ECO:0000256" key="9">
    <source>
        <dbReference type="HAMAP-Rule" id="MF_01595"/>
    </source>
</evidence>
<dbReference type="FunFam" id="2.40.50.140:FF:000023">
    <property type="entry name" value="Polyribonucleotide nucleotidyltransferase"/>
    <property type="match status" value="1"/>
</dbReference>
<gene>
    <name evidence="9" type="primary">pnp</name>
    <name evidence="12" type="ORF">SAMN02745215_02178</name>
</gene>
<dbReference type="AlphaFoldDB" id="A0A1M7TLV4"/>
<dbReference type="InterPro" id="IPR015848">
    <property type="entry name" value="PNPase_PH_RNA-bd_bac/org-type"/>
</dbReference>
<dbReference type="FunFam" id="3.30.230.70:FF:000001">
    <property type="entry name" value="Polyribonucleotide nucleotidyltransferase"/>
    <property type="match status" value="1"/>
</dbReference>
<dbReference type="Pfam" id="PF00575">
    <property type="entry name" value="S1"/>
    <property type="match status" value="1"/>
</dbReference>
<dbReference type="GO" id="GO:0005829">
    <property type="term" value="C:cytosol"/>
    <property type="evidence" value="ECO:0007669"/>
    <property type="project" value="UniProtKB-ARBA"/>
</dbReference>
<dbReference type="EC" id="2.7.7.8" evidence="9"/>
<dbReference type="PANTHER" id="PTHR11252:SF0">
    <property type="entry name" value="POLYRIBONUCLEOTIDE NUCLEOTIDYLTRANSFERASE 1, MITOCHONDRIAL"/>
    <property type="match status" value="1"/>
</dbReference>
<dbReference type="InterPro" id="IPR012340">
    <property type="entry name" value="NA-bd_OB-fold"/>
</dbReference>
<dbReference type="Proteomes" id="UP000184010">
    <property type="component" value="Unassembled WGS sequence"/>
</dbReference>
<dbReference type="Gene3D" id="3.30.1370.10">
    <property type="entry name" value="K Homology domain, type 1"/>
    <property type="match status" value="1"/>
</dbReference>
<dbReference type="SUPFAM" id="SSF50249">
    <property type="entry name" value="Nucleic acid-binding proteins"/>
    <property type="match status" value="1"/>
</dbReference>
<feature type="binding site" evidence="9">
    <location>
        <position position="497"/>
    </location>
    <ligand>
        <name>Mg(2+)</name>
        <dbReference type="ChEBI" id="CHEBI:18420"/>
    </ligand>
</feature>
<dbReference type="NCBIfam" id="NF008805">
    <property type="entry name" value="PRK11824.1"/>
    <property type="match status" value="1"/>
</dbReference>
<dbReference type="InterPro" id="IPR036345">
    <property type="entry name" value="ExoRNase_PH_dom2_sf"/>
</dbReference>
<comment type="similarity">
    <text evidence="2 9">Belongs to the polyribonucleotide nucleotidyltransferase family.</text>
</comment>
<dbReference type="Pfam" id="PF03725">
    <property type="entry name" value="RNase_PH_C"/>
    <property type="match status" value="2"/>
</dbReference>
<accession>A0A1M7TLV4</accession>
<dbReference type="HAMAP" id="MF_01595">
    <property type="entry name" value="PNPase"/>
    <property type="match status" value="1"/>
</dbReference>
<evidence type="ECO:0000256" key="7">
    <source>
        <dbReference type="ARBA" id="ARBA00022842"/>
    </source>
</evidence>
<evidence type="ECO:0000256" key="1">
    <source>
        <dbReference type="ARBA" id="ARBA00004496"/>
    </source>
</evidence>
<keyword evidence="6 9" id="KW-0479">Metal-binding</keyword>
<feature type="binding site" evidence="9">
    <location>
        <position position="491"/>
    </location>
    <ligand>
        <name>Mg(2+)</name>
        <dbReference type="ChEBI" id="CHEBI:18420"/>
    </ligand>
</feature>
<dbReference type="InterPro" id="IPR003029">
    <property type="entry name" value="S1_domain"/>
</dbReference>
<dbReference type="Gene3D" id="3.30.230.70">
    <property type="entry name" value="GHMP Kinase, N-terminal domain"/>
    <property type="match status" value="2"/>
</dbReference>
<evidence type="ECO:0000256" key="5">
    <source>
        <dbReference type="ARBA" id="ARBA00022695"/>
    </source>
</evidence>
<dbReference type="InterPro" id="IPR020568">
    <property type="entry name" value="Ribosomal_Su5_D2-typ_SF"/>
</dbReference>
<dbReference type="SMART" id="SM00316">
    <property type="entry name" value="S1"/>
    <property type="match status" value="1"/>
</dbReference>
<organism evidence="12 13">
    <name type="scientific">Desulfitobacterium chlororespirans DSM 11544</name>
    <dbReference type="NCBI Taxonomy" id="1121395"/>
    <lineage>
        <taxon>Bacteria</taxon>
        <taxon>Bacillati</taxon>
        <taxon>Bacillota</taxon>
        <taxon>Clostridia</taxon>
        <taxon>Eubacteriales</taxon>
        <taxon>Desulfitobacteriaceae</taxon>
        <taxon>Desulfitobacterium</taxon>
    </lineage>
</organism>
<dbReference type="CDD" id="cd04472">
    <property type="entry name" value="S1_PNPase"/>
    <property type="match status" value="1"/>
</dbReference>
<evidence type="ECO:0000256" key="10">
    <source>
        <dbReference type="SAM" id="MobiDB-lite"/>
    </source>
</evidence>
<reference evidence="13" key="1">
    <citation type="submission" date="2016-12" db="EMBL/GenBank/DDBJ databases">
        <authorList>
            <person name="Varghese N."/>
            <person name="Submissions S."/>
        </authorList>
    </citation>
    <scope>NUCLEOTIDE SEQUENCE [LARGE SCALE GENOMIC DNA]</scope>
    <source>
        <strain evidence="13">DSM 11544</strain>
    </source>
</reference>
<evidence type="ECO:0000256" key="8">
    <source>
        <dbReference type="ARBA" id="ARBA00022884"/>
    </source>
</evidence>
<sequence>MTQEVLERSIQVGGRTMTFQTGKIGKQAGGAIFCRYGDTVVSAFATGSAQPREGIDFFPLTVEFEERLYAAGKIPGGFIKREGRPSEKAILSARLIDRPIRPLFPEGYRNDVQVVAQVMSVDQDCASDITGINAASAALTISNVPFEGPVAAVTVGLIGDELIINPTVEQSEKSVMHLTVAGTKDAVMMVEAGAQEVPEVQMLEAIMFGHREIQRIAEFIENFRLEALERNLAKPKQEVVMGQMPEEIVQAVKAFAYDKMDQAVRTEEKKAREEAIQQVKEEALAHFAEQYPEDLKTIDKILEDFVHKIVRRLITVEHIRPDGRALDEIRPISVEVGLLPRTHGTGLFTRGQTQVLTVATLGAVGDEQILDGLGLEESKRYMHHYNFPPYSVGETRPMRGPGRREIGHGALAERALLPVIPDENDFPYTLRLVSEVLESNGSSSMASVCGSTLSLMDAGVPIKSPVAGIAMGLISEENHIAILSDIQGMEDHDGDMDFKVAGTSQGVTALQMDIKIKGVSREILERALAQAKEGRLFILDKMLSVIEKPRPELSPFAPRIITASIHPDKIREVIGPGGKTIKKIIDETGVKIDIEDDGRVFISAVDGEAGENALKIIQALTQEVEVGRIYNGRVTRIMDFGAFVEVIPGVLGLSGKEGLVHISQLAHGRVEKVEDVVKMGDEILVKATGIDKQGRLNLSRKEALPNPNPNPSPNPNPNGTTANRNPRNS</sequence>
<dbReference type="RefSeq" id="WP_072772629.1">
    <property type="nucleotide sequence ID" value="NZ_FRDN01000007.1"/>
</dbReference>
<dbReference type="InterPro" id="IPR004088">
    <property type="entry name" value="KH_dom_type_1"/>
</dbReference>
<dbReference type="NCBIfam" id="TIGR03591">
    <property type="entry name" value="polynuc_phos"/>
    <property type="match status" value="1"/>
</dbReference>
<dbReference type="PANTHER" id="PTHR11252">
    <property type="entry name" value="POLYRIBONUCLEOTIDE NUCLEOTIDYLTRANSFERASE"/>
    <property type="match status" value="1"/>
</dbReference>
<dbReference type="Pfam" id="PF00013">
    <property type="entry name" value="KH_1"/>
    <property type="match status" value="1"/>
</dbReference>
<evidence type="ECO:0000313" key="13">
    <source>
        <dbReference type="Proteomes" id="UP000184010"/>
    </source>
</evidence>
<comment type="function">
    <text evidence="9">Involved in mRNA degradation. Catalyzes the phosphorolysis of single-stranded polyribonucleotides processively in the 3'- to 5'-direction.</text>
</comment>
<keyword evidence="5 9" id="KW-0548">Nucleotidyltransferase</keyword>
<dbReference type="Gene3D" id="2.40.50.140">
    <property type="entry name" value="Nucleic acid-binding proteins"/>
    <property type="match status" value="1"/>
</dbReference>
<dbReference type="InterPro" id="IPR012162">
    <property type="entry name" value="PNPase"/>
</dbReference>
<dbReference type="InterPro" id="IPR001247">
    <property type="entry name" value="ExoRNase_PH_dom1"/>
</dbReference>
<keyword evidence="3 9" id="KW-0963">Cytoplasm</keyword>
<dbReference type="PIRSF" id="PIRSF005499">
    <property type="entry name" value="PNPase"/>
    <property type="match status" value="1"/>
</dbReference>
<proteinExistence type="inferred from homology"/>
<dbReference type="InterPro" id="IPR015847">
    <property type="entry name" value="ExoRNase_PH_dom2"/>
</dbReference>
<dbReference type="SUPFAM" id="SSF54211">
    <property type="entry name" value="Ribosomal protein S5 domain 2-like"/>
    <property type="match status" value="2"/>
</dbReference>
<dbReference type="InterPro" id="IPR004087">
    <property type="entry name" value="KH_dom"/>
</dbReference>
<dbReference type="SUPFAM" id="SSF55666">
    <property type="entry name" value="Ribonuclease PH domain 2-like"/>
    <property type="match status" value="2"/>
</dbReference>
<dbReference type="CDD" id="cd02393">
    <property type="entry name" value="KH-I_PNPase"/>
    <property type="match status" value="1"/>
</dbReference>
<evidence type="ECO:0000256" key="6">
    <source>
        <dbReference type="ARBA" id="ARBA00022723"/>
    </source>
</evidence>
<evidence type="ECO:0000256" key="2">
    <source>
        <dbReference type="ARBA" id="ARBA00007404"/>
    </source>
</evidence>
<dbReference type="STRING" id="1121395.SAMN02745215_02178"/>
<feature type="region of interest" description="Disordered" evidence="10">
    <location>
        <begin position="695"/>
        <end position="729"/>
    </location>
</feature>
<dbReference type="SUPFAM" id="SSF54791">
    <property type="entry name" value="Eukaryotic type KH-domain (KH-domain type I)"/>
    <property type="match status" value="1"/>
</dbReference>
<feature type="compositionally biased region" description="Low complexity" evidence="10">
    <location>
        <begin position="717"/>
        <end position="729"/>
    </location>
</feature>
<evidence type="ECO:0000313" key="12">
    <source>
        <dbReference type="EMBL" id="SHN71712.1"/>
    </source>
</evidence>
<feature type="domain" description="S1 motif" evidence="11">
    <location>
        <begin position="627"/>
        <end position="701"/>
    </location>
</feature>
<evidence type="ECO:0000256" key="3">
    <source>
        <dbReference type="ARBA" id="ARBA00022490"/>
    </source>
</evidence>
<dbReference type="SMART" id="SM00322">
    <property type="entry name" value="KH"/>
    <property type="match status" value="1"/>
</dbReference>
<evidence type="ECO:0000256" key="4">
    <source>
        <dbReference type="ARBA" id="ARBA00022679"/>
    </source>
</evidence>
<keyword evidence="7 9" id="KW-0460">Magnesium</keyword>
<dbReference type="InterPro" id="IPR027408">
    <property type="entry name" value="PNPase/RNase_PH_dom_sf"/>
</dbReference>
<comment type="cofactor">
    <cofactor evidence="9">
        <name>Mg(2+)</name>
        <dbReference type="ChEBI" id="CHEBI:18420"/>
    </cofactor>
</comment>
<protein>
    <recommendedName>
        <fullName evidence="9">Polyribonucleotide nucleotidyltransferase</fullName>
        <ecNumber evidence="9">2.7.7.8</ecNumber>
    </recommendedName>
    <alternativeName>
        <fullName evidence="9">Polynucleotide phosphorylase</fullName>
        <shortName evidence="9">PNPase</shortName>
    </alternativeName>
</protein>
<comment type="catalytic activity">
    <reaction evidence="9">
        <text>RNA(n+1) + phosphate = RNA(n) + a ribonucleoside 5'-diphosphate</text>
        <dbReference type="Rhea" id="RHEA:22096"/>
        <dbReference type="Rhea" id="RHEA-COMP:14527"/>
        <dbReference type="Rhea" id="RHEA-COMP:17342"/>
        <dbReference type="ChEBI" id="CHEBI:43474"/>
        <dbReference type="ChEBI" id="CHEBI:57930"/>
        <dbReference type="ChEBI" id="CHEBI:140395"/>
        <dbReference type="EC" id="2.7.7.8"/>
    </reaction>
</comment>
<dbReference type="GO" id="GO:0003723">
    <property type="term" value="F:RNA binding"/>
    <property type="evidence" value="ECO:0007669"/>
    <property type="project" value="UniProtKB-UniRule"/>
</dbReference>
<dbReference type="InterPro" id="IPR036612">
    <property type="entry name" value="KH_dom_type_1_sf"/>
</dbReference>